<dbReference type="Proteomes" id="UP000182544">
    <property type="component" value="Unassembled WGS sequence"/>
</dbReference>
<dbReference type="AlphaFoldDB" id="A0A1K2IHH6"/>
<name>A0A1K2IHH6_9FLAO</name>
<keyword evidence="1" id="KW-0732">Signal</keyword>
<organism evidence="2 3">
    <name type="scientific">Flaviramulus basaltis</name>
    <dbReference type="NCBI Taxonomy" id="369401"/>
    <lineage>
        <taxon>Bacteria</taxon>
        <taxon>Pseudomonadati</taxon>
        <taxon>Bacteroidota</taxon>
        <taxon>Flavobacteriia</taxon>
        <taxon>Flavobacteriales</taxon>
        <taxon>Flavobacteriaceae</taxon>
        <taxon>Flaviramulus</taxon>
    </lineage>
</organism>
<evidence type="ECO:0000313" key="3">
    <source>
        <dbReference type="Proteomes" id="UP000182544"/>
    </source>
</evidence>
<feature type="chain" id="PRO_5011956055" description="O-Glycosyl hydrolase" evidence="1">
    <location>
        <begin position="25"/>
        <end position="650"/>
    </location>
</feature>
<feature type="signal peptide" evidence="1">
    <location>
        <begin position="1"/>
        <end position="24"/>
    </location>
</feature>
<dbReference type="OrthoDB" id="1395472at2"/>
<evidence type="ECO:0000256" key="1">
    <source>
        <dbReference type="SAM" id="SignalP"/>
    </source>
</evidence>
<gene>
    <name evidence="2" type="ORF">SAMN05428642_102419</name>
</gene>
<dbReference type="EMBL" id="FPKV01000002">
    <property type="protein sequence ID" value="SFZ91901.1"/>
    <property type="molecule type" value="Genomic_DNA"/>
</dbReference>
<evidence type="ECO:0008006" key="4">
    <source>
        <dbReference type="Google" id="ProtNLM"/>
    </source>
</evidence>
<sequence>MKFKLKIKQLLITFIALYSVNNFAQTEFTTWGNLTGIRIDNQLMEFNSSLVVIDTLNEERATVKEGQKILFKRVDDAKIFSYEIDSLSWNQTIKTPEKGKAEIAIDFSSKVDTIINGAFFRLNLPKKFDETTIISFKSSEKPEYIKLSEEAMKSSFLVKANSIKIEADTRQLHIDLKNETFISIKADTITKSGFEIMFLMASKSVTANQVFSNIFNITATGDIETEPVNLKVFPKQQGQPFDGIGGNFRLQNPNVDPQVIDYCLENLRVAWSRLEMPWQLWHPDLDKNPIEEAKKGNIHPKVKAAMEMAQRLDKKGIPVILAAWYGPDWAIIGERARGENPDGTRGNALDLTKKEAIYKSIASYIKYLKEVYSVKTVMFSFNEADLGIEIRQTPKEHNEFIKEMGMYLESQGLDTQFFLGDTADANGWNFTTLGSTDPETQPYIGGVSFHSWRGYTNENLLKWHDISNRVNKPLFVGEGSIDAGGWRYPQIFEEPTYALDEIDAYIKILNISQPKTILQWQLTSDYSVLSGGGVFGNTKDELHPTQRFFNLKQLGETPKGLFAIPITTTHDAVTCAALGDASKGNYVIHLVNKGATRIANLTGLPLKIKSAEVYVTNIQKSYQKVKTVPVKNGELSVELEGASFISLFAK</sequence>
<protein>
    <recommendedName>
        <fullName evidence="4">O-Glycosyl hydrolase</fullName>
    </recommendedName>
</protein>
<dbReference type="InterPro" id="IPR013780">
    <property type="entry name" value="Glyco_hydro_b"/>
</dbReference>
<dbReference type="Gene3D" id="2.60.40.1180">
    <property type="entry name" value="Golgi alpha-mannosidase II"/>
    <property type="match status" value="1"/>
</dbReference>
<evidence type="ECO:0000313" key="2">
    <source>
        <dbReference type="EMBL" id="SFZ91901.1"/>
    </source>
</evidence>
<dbReference type="InterPro" id="IPR017853">
    <property type="entry name" value="GH"/>
</dbReference>
<dbReference type="RefSeq" id="WP_072401390.1">
    <property type="nucleotide sequence ID" value="NZ_FPKV01000002.1"/>
</dbReference>
<keyword evidence="3" id="KW-1185">Reference proteome</keyword>
<reference evidence="2 3" key="1">
    <citation type="submission" date="2016-10" db="EMBL/GenBank/DDBJ databases">
        <authorList>
            <person name="de Groot N.N."/>
        </authorList>
    </citation>
    <scope>NUCLEOTIDE SEQUENCE [LARGE SCALE GENOMIC DNA]</scope>
    <source>
        <strain evidence="2 3">DSM 18180</strain>
    </source>
</reference>
<proteinExistence type="predicted"/>
<dbReference type="STRING" id="369401.SAMN05428642_102419"/>
<dbReference type="SUPFAM" id="SSF51445">
    <property type="entry name" value="(Trans)glycosidases"/>
    <property type="match status" value="1"/>
</dbReference>
<dbReference type="Gene3D" id="3.20.20.80">
    <property type="entry name" value="Glycosidases"/>
    <property type="match status" value="1"/>
</dbReference>
<accession>A0A1K2IHH6</accession>